<evidence type="ECO:0000256" key="3">
    <source>
        <dbReference type="ARBA" id="ARBA00022898"/>
    </source>
</evidence>
<keyword evidence="6" id="KW-1185">Reference proteome</keyword>
<dbReference type="PANTHER" id="PTHR48097:SF9">
    <property type="entry name" value="L-THREONINE ALDOLASE"/>
    <property type="match status" value="1"/>
</dbReference>
<dbReference type="InterPro" id="IPR015422">
    <property type="entry name" value="PyrdxlP-dep_Trfase_small"/>
</dbReference>
<name>A0A1I5GCN7_9ACTN</name>
<dbReference type="SUPFAM" id="SSF53383">
    <property type="entry name" value="PLP-dependent transferases"/>
    <property type="match status" value="1"/>
</dbReference>
<dbReference type="GO" id="GO:0006567">
    <property type="term" value="P:L-threonine catabolic process"/>
    <property type="evidence" value="ECO:0007669"/>
    <property type="project" value="TreeGrafter"/>
</dbReference>
<dbReference type="AlphaFoldDB" id="A0A1I5GCN7"/>
<feature type="domain" description="Aromatic amino acid beta-eliminating lyase/threonine aldolase" evidence="4">
    <location>
        <begin position="56"/>
        <end position="305"/>
    </location>
</feature>
<dbReference type="Gene3D" id="3.90.1150.10">
    <property type="entry name" value="Aspartate Aminotransferase, domain 1"/>
    <property type="match status" value="1"/>
</dbReference>
<evidence type="ECO:0000259" key="4">
    <source>
        <dbReference type="Pfam" id="PF01212"/>
    </source>
</evidence>
<dbReference type="Pfam" id="PF01212">
    <property type="entry name" value="Beta_elim_lyase"/>
    <property type="match status" value="1"/>
</dbReference>
<dbReference type="PANTHER" id="PTHR48097">
    <property type="entry name" value="L-THREONINE ALDOLASE-RELATED"/>
    <property type="match status" value="1"/>
</dbReference>
<accession>A0A1I5GCN7</accession>
<proteinExistence type="inferred from homology"/>
<keyword evidence="3" id="KW-0663">Pyridoxal phosphate</keyword>
<dbReference type="EMBL" id="FOWE01000006">
    <property type="protein sequence ID" value="SFO33710.1"/>
    <property type="molecule type" value="Genomic_DNA"/>
</dbReference>
<comment type="cofactor">
    <cofactor evidence="1">
        <name>pyridoxal 5'-phosphate</name>
        <dbReference type="ChEBI" id="CHEBI:597326"/>
    </cofactor>
</comment>
<dbReference type="InterPro" id="IPR001597">
    <property type="entry name" value="ArAA_b-elim_lyase/Thr_aldolase"/>
</dbReference>
<organism evidence="5 6">
    <name type="scientific">Geodermatophilus obscurus</name>
    <dbReference type="NCBI Taxonomy" id="1861"/>
    <lineage>
        <taxon>Bacteria</taxon>
        <taxon>Bacillati</taxon>
        <taxon>Actinomycetota</taxon>
        <taxon>Actinomycetes</taxon>
        <taxon>Geodermatophilales</taxon>
        <taxon>Geodermatophilaceae</taxon>
        <taxon>Geodermatophilus</taxon>
    </lineage>
</organism>
<evidence type="ECO:0000256" key="2">
    <source>
        <dbReference type="ARBA" id="ARBA00006966"/>
    </source>
</evidence>
<dbReference type="InterPro" id="IPR015424">
    <property type="entry name" value="PyrdxlP-dep_Trfase"/>
</dbReference>
<protein>
    <submittedName>
        <fullName evidence="5">L-threonine aldolase</fullName>
    </submittedName>
</protein>
<gene>
    <name evidence="5" type="ORF">SAMN05660359_02762</name>
</gene>
<reference evidence="6" key="1">
    <citation type="submission" date="2016-10" db="EMBL/GenBank/DDBJ databases">
        <authorList>
            <person name="Varghese N."/>
            <person name="Submissions S."/>
        </authorList>
    </citation>
    <scope>NUCLEOTIDE SEQUENCE [LARGE SCALE GENOMIC DNA]</scope>
    <source>
        <strain evidence="6">DSM 43161</strain>
    </source>
</reference>
<dbReference type="GO" id="GO:0008732">
    <property type="term" value="F:L-allo-threonine aldolase activity"/>
    <property type="evidence" value="ECO:0007669"/>
    <property type="project" value="TreeGrafter"/>
</dbReference>
<evidence type="ECO:0000256" key="1">
    <source>
        <dbReference type="ARBA" id="ARBA00001933"/>
    </source>
</evidence>
<evidence type="ECO:0000313" key="6">
    <source>
        <dbReference type="Proteomes" id="UP000183642"/>
    </source>
</evidence>
<dbReference type="GO" id="GO:0005829">
    <property type="term" value="C:cytosol"/>
    <property type="evidence" value="ECO:0007669"/>
    <property type="project" value="TreeGrafter"/>
</dbReference>
<evidence type="ECO:0000313" key="5">
    <source>
        <dbReference type="EMBL" id="SFO33710.1"/>
    </source>
</evidence>
<dbReference type="InterPro" id="IPR015421">
    <property type="entry name" value="PyrdxlP-dep_Trfase_major"/>
</dbReference>
<dbReference type="Gene3D" id="3.40.640.10">
    <property type="entry name" value="Type I PLP-dependent aspartate aminotransferase-like (Major domain)"/>
    <property type="match status" value="1"/>
</dbReference>
<comment type="similarity">
    <text evidence="2">Belongs to the threonine aldolase family.</text>
</comment>
<sequence length="376" mass="40203">MPRSRDLDREGPGRLAHVSDPDLEALRSSCDRALSAHGPVRAADLLATVPPDTAVDRYGAGGVVAELEAEVVALLDKPAAVYLPSGTMAQQSALRVHAGRTLRRTVVAHPDCHLFRHEGGALERLHGLVPRPVGDRNRMLVRADLDAVAESPAALVVELPQRDLGGQLPPWDDVVEQTAWAHDVHSVAHLDGARLWEAAAGYDMTPAEVAAPFDTVYVSFYKGIGALAGCCLAGPADAVAEVREWRHRLGGTLFGLWPGAASALTCLRRRLPLMPAYLERARDLAGLLRDVPGVRVVPDPPQTPMLHLLLETTPEAFRAAARSCAEEGLWTWADAMPTGDPAVQRVELAVGDATMALSPEEVRAVVARFVGASPAR</sequence>
<dbReference type="Proteomes" id="UP000183642">
    <property type="component" value="Unassembled WGS sequence"/>
</dbReference>
<dbReference type="GO" id="GO:0006545">
    <property type="term" value="P:glycine biosynthetic process"/>
    <property type="evidence" value="ECO:0007669"/>
    <property type="project" value="TreeGrafter"/>
</dbReference>